<dbReference type="PANTHER" id="PTHR43129">
    <property type="entry name" value="FOSMIDOMYCIN RESISTANCE PROTEIN"/>
    <property type="match status" value="1"/>
</dbReference>
<keyword evidence="7" id="KW-1185">Reference proteome</keyword>
<keyword evidence="2 4" id="KW-1133">Transmembrane helix</keyword>
<evidence type="ECO:0000259" key="5">
    <source>
        <dbReference type="PROSITE" id="PS50850"/>
    </source>
</evidence>
<feature type="transmembrane region" description="Helical" evidence="4">
    <location>
        <begin position="131"/>
        <end position="154"/>
    </location>
</feature>
<feature type="transmembrane region" description="Helical" evidence="4">
    <location>
        <begin position="239"/>
        <end position="260"/>
    </location>
</feature>
<dbReference type="STRING" id="1592317.DPF_1228"/>
<dbReference type="Gene3D" id="1.20.1250.20">
    <property type="entry name" value="MFS general substrate transporter like domains"/>
    <property type="match status" value="2"/>
</dbReference>
<sequence length="399" mass="42930">MKNRFIWMLSLGHLVTDINQGALPALLPFFITEYDLSYTAAASIVFAANVASSIIQPLFGLAADRFSKPWLLSAGLMTAGLGLGMSGFCTTYQLIMVLAVVSGIGIAAYHPEAARLVHFAAGNHKNTAMSIFGVGGNIGFAVGPVFITTALMQWGLPGTVVLIVPVSIMAMVMATQYSAFSQLTQVTKHSPKVPGSRQEQEDWWAFLRLTVVIIGRSIIFFGLNTFIPIYWASHLNQSQVAGSLALSFFAVSGIMGNLAGGNLADRWGQKRVIIMGFLGLTLFLPIFIFIENAHMALLVMIPIGFFLYATFSPSIVLGQSYLPHRVGLSSGITLGVAISIGGAATPFLGKIADVYGIWFAMVAAAYLPVFFALVAMSLPDPRKIRARVNPRSSRDQQRA</sequence>
<feature type="transmembrane region" description="Helical" evidence="4">
    <location>
        <begin position="296"/>
        <end position="316"/>
    </location>
</feature>
<feature type="transmembrane region" description="Helical" evidence="4">
    <location>
        <begin position="94"/>
        <end position="110"/>
    </location>
</feature>
<name>A0A194AGR4_9BACT</name>
<dbReference type="GO" id="GO:0022857">
    <property type="term" value="F:transmembrane transporter activity"/>
    <property type="evidence" value="ECO:0007669"/>
    <property type="project" value="InterPro"/>
</dbReference>
<comment type="caution">
    <text evidence="6">The sequence shown here is derived from an EMBL/GenBank/DDBJ whole genome shotgun (WGS) entry which is preliminary data.</text>
</comment>
<feature type="transmembrane region" description="Helical" evidence="4">
    <location>
        <begin position="160"/>
        <end position="184"/>
    </location>
</feature>
<feature type="transmembrane region" description="Helical" evidence="4">
    <location>
        <begin position="40"/>
        <end position="63"/>
    </location>
</feature>
<feature type="domain" description="Major facilitator superfamily (MFS) profile" evidence="5">
    <location>
        <begin position="5"/>
        <end position="383"/>
    </location>
</feature>
<dbReference type="InterPro" id="IPR011701">
    <property type="entry name" value="MFS"/>
</dbReference>
<keyword evidence="3 4" id="KW-0472">Membrane</keyword>
<feature type="transmembrane region" description="Helical" evidence="4">
    <location>
        <begin position="355"/>
        <end position="378"/>
    </location>
</feature>
<feature type="transmembrane region" description="Helical" evidence="4">
    <location>
        <begin position="328"/>
        <end position="349"/>
    </location>
</feature>
<dbReference type="SUPFAM" id="SSF103473">
    <property type="entry name" value="MFS general substrate transporter"/>
    <property type="match status" value="1"/>
</dbReference>
<dbReference type="Proteomes" id="UP000095200">
    <property type="component" value="Unassembled WGS sequence"/>
</dbReference>
<dbReference type="CDD" id="cd17478">
    <property type="entry name" value="MFS_FsR"/>
    <property type="match status" value="1"/>
</dbReference>
<dbReference type="PANTHER" id="PTHR43129:SF1">
    <property type="entry name" value="FOSMIDOMYCIN RESISTANCE PROTEIN"/>
    <property type="match status" value="1"/>
</dbReference>
<dbReference type="OrthoDB" id="9770492at2"/>
<dbReference type="InterPro" id="IPR020846">
    <property type="entry name" value="MFS_dom"/>
</dbReference>
<evidence type="ECO:0000256" key="1">
    <source>
        <dbReference type="ARBA" id="ARBA00022692"/>
    </source>
</evidence>
<organism evidence="6 7">
    <name type="scientific">Desulfoplanes formicivorans</name>
    <dbReference type="NCBI Taxonomy" id="1592317"/>
    <lineage>
        <taxon>Bacteria</taxon>
        <taxon>Pseudomonadati</taxon>
        <taxon>Thermodesulfobacteriota</taxon>
        <taxon>Desulfovibrionia</taxon>
        <taxon>Desulfovibrionales</taxon>
        <taxon>Desulfoplanaceae</taxon>
        <taxon>Desulfoplanes</taxon>
    </lineage>
</organism>
<dbReference type="RefSeq" id="WP_069858109.1">
    <property type="nucleotide sequence ID" value="NZ_BDFE01000015.1"/>
</dbReference>
<feature type="transmembrane region" description="Helical" evidence="4">
    <location>
        <begin position="205"/>
        <end position="227"/>
    </location>
</feature>
<evidence type="ECO:0000256" key="2">
    <source>
        <dbReference type="ARBA" id="ARBA00022989"/>
    </source>
</evidence>
<dbReference type="Pfam" id="PF07690">
    <property type="entry name" value="MFS_1"/>
    <property type="match status" value="1"/>
</dbReference>
<dbReference type="PROSITE" id="PS50850">
    <property type="entry name" value="MFS"/>
    <property type="match status" value="1"/>
</dbReference>
<dbReference type="EMBL" id="BDFE01000015">
    <property type="protein sequence ID" value="GAU08518.1"/>
    <property type="molecule type" value="Genomic_DNA"/>
</dbReference>
<accession>A0A194AGR4</accession>
<dbReference type="AlphaFoldDB" id="A0A194AGR4"/>
<evidence type="ECO:0000313" key="7">
    <source>
        <dbReference type="Proteomes" id="UP000095200"/>
    </source>
</evidence>
<protein>
    <submittedName>
        <fullName evidence="6">Major facilitator transporter</fullName>
    </submittedName>
</protein>
<gene>
    <name evidence="6" type="ORF">DPF_1228</name>
</gene>
<proteinExistence type="predicted"/>
<evidence type="ECO:0000256" key="3">
    <source>
        <dbReference type="ARBA" id="ARBA00023136"/>
    </source>
</evidence>
<reference evidence="7" key="1">
    <citation type="submission" date="2016-06" db="EMBL/GenBank/DDBJ databases">
        <title>Draft genome sequence of Desulfoplanes formicivorans strain Pf12B.</title>
        <authorList>
            <person name="Watanabe M."/>
            <person name="Kojima H."/>
            <person name="Fukui M."/>
        </authorList>
    </citation>
    <scope>NUCLEOTIDE SEQUENCE [LARGE SCALE GENOMIC DNA]</scope>
    <source>
        <strain evidence="7">Pf12B</strain>
    </source>
</reference>
<feature type="transmembrane region" description="Helical" evidence="4">
    <location>
        <begin position="70"/>
        <end position="88"/>
    </location>
</feature>
<evidence type="ECO:0000256" key="4">
    <source>
        <dbReference type="SAM" id="Phobius"/>
    </source>
</evidence>
<dbReference type="GO" id="GO:0005886">
    <property type="term" value="C:plasma membrane"/>
    <property type="evidence" value="ECO:0007669"/>
    <property type="project" value="TreeGrafter"/>
</dbReference>
<dbReference type="InterPro" id="IPR036259">
    <property type="entry name" value="MFS_trans_sf"/>
</dbReference>
<keyword evidence="1 4" id="KW-0812">Transmembrane</keyword>
<evidence type="ECO:0000313" key="6">
    <source>
        <dbReference type="EMBL" id="GAU08518.1"/>
    </source>
</evidence>
<feature type="transmembrane region" description="Helical" evidence="4">
    <location>
        <begin position="272"/>
        <end position="290"/>
    </location>
</feature>